<keyword evidence="5" id="KW-0449">Lipoprotein</keyword>
<dbReference type="OrthoDB" id="4289620at2"/>
<proteinExistence type="predicted"/>
<dbReference type="Pfam" id="PF01547">
    <property type="entry name" value="SBP_bac_1"/>
    <property type="match status" value="1"/>
</dbReference>
<accession>A0A1G6TQ59</accession>
<keyword evidence="8" id="KW-1185">Reference proteome</keyword>
<dbReference type="InterPro" id="IPR050490">
    <property type="entry name" value="Bact_solute-bd_prot1"/>
</dbReference>
<feature type="chain" id="PRO_5039352577" evidence="6">
    <location>
        <begin position="35"/>
        <end position="434"/>
    </location>
</feature>
<dbReference type="Proteomes" id="UP000199034">
    <property type="component" value="Unassembled WGS sequence"/>
</dbReference>
<dbReference type="InterPro" id="IPR006059">
    <property type="entry name" value="SBP"/>
</dbReference>
<dbReference type="RefSeq" id="WP_090857547.1">
    <property type="nucleotide sequence ID" value="NZ_FMZM01000007.1"/>
</dbReference>
<dbReference type="EMBL" id="FMZM01000007">
    <property type="protein sequence ID" value="SDD31014.1"/>
    <property type="molecule type" value="Genomic_DNA"/>
</dbReference>
<sequence length="434" mass="46656">MPAALSNGTRSRRFSTRLAAVAIAPLVLTLAACGAASDDGGGSEGGGESGKLVVWDWKSGDPTAKAYVDAAKADFEKKHPDVEVEFVAQPFDNYYTLLGTAIESGSGPDVVLFNGGAQLRDRVDALVPLDDYLGDNEERLAGWEAFQDADQTYAVPITLQGEPFYYNKKIYEEAGLDPEAPPTTYDELTDVCEAIAKIDKDCFSLGNKEGIGMEFHLSTFGPGVFTPEQYDAWLAGDRDWSSPEVKQLFEMWVQQNEDGWFNDGVNSTAMFMDEFTKFQGGESGNVVGLISDVAHWKSFDEFLGDDLGVYPGPIVNEGGQSLMPAEGGIGYGVTEWTADKELAYDLVDSLSSTDALTAFYADAGAIASDTTIDTSDSGIPVVADIVSWLPESKPNLHTVLSADTLDLLHRLSQQLIDGKVTVDDALAQLAASDK</sequence>
<keyword evidence="4" id="KW-0564">Palmitate</keyword>
<evidence type="ECO:0000256" key="3">
    <source>
        <dbReference type="ARBA" id="ARBA00023136"/>
    </source>
</evidence>
<keyword evidence="3" id="KW-0472">Membrane</keyword>
<dbReference type="PANTHER" id="PTHR43649:SF33">
    <property type="entry name" value="POLYGALACTURONAN_RHAMNOGALACTURONAN-BINDING PROTEIN YTCQ"/>
    <property type="match status" value="1"/>
</dbReference>
<protein>
    <submittedName>
        <fullName evidence="7">Multiple sugar transport system substrate-binding protein</fullName>
    </submittedName>
</protein>
<evidence type="ECO:0000256" key="2">
    <source>
        <dbReference type="ARBA" id="ARBA00022729"/>
    </source>
</evidence>
<evidence type="ECO:0000256" key="6">
    <source>
        <dbReference type="SAM" id="SignalP"/>
    </source>
</evidence>
<evidence type="ECO:0000256" key="1">
    <source>
        <dbReference type="ARBA" id="ARBA00022475"/>
    </source>
</evidence>
<name>A0A1G6TQ59_9ACTN</name>
<gene>
    <name evidence="7" type="ORF">SAMN05421872_107148</name>
</gene>
<organism evidence="7 8">
    <name type="scientific">Nocardioides lianchengensis</name>
    <dbReference type="NCBI Taxonomy" id="1045774"/>
    <lineage>
        <taxon>Bacteria</taxon>
        <taxon>Bacillati</taxon>
        <taxon>Actinomycetota</taxon>
        <taxon>Actinomycetes</taxon>
        <taxon>Propionibacteriales</taxon>
        <taxon>Nocardioidaceae</taxon>
        <taxon>Nocardioides</taxon>
    </lineage>
</organism>
<dbReference type="SUPFAM" id="SSF53850">
    <property type="entry name" value="Periplasmic binding protein-like II"/>
    <property type="match status" value="1"/>
</dbReference>
<evidence type="ECO:0000256" key="5">
    <source>
        <dbReference type="ARBA" id="ARBA00023288"/>
    </source>
</evidence>
<keyword evidence="1" id="KW-1003">Cell membrane</keyword>
<reference evidence="7 8" key="1">
    <citation type="submission" date="2016-10" db="EMBL/GenBank/DDBJ databases">
        <authorList>
            <person name="de Groot N.N."/>
        </authorList>
    </citation>
    <scope>NUCLEOTIDE SEQUENCE [LARGE SCALE GENOMIC DNA]</scope>
    <source>
        <strain evidence="7 8">CGMCC 4.6858</strain>
    </source>
</reference>
<dbReference type="AlphaFoldDB" id="A0A1G6TQ59"/>
<evidence type="ECO:0000313" key="7">
    <source>
        <dbReference type="EMBL" id="SDD31014.1"/>
    </source>
</evidence>
<dbReference type="Gene3D" id="3.40.190.10">
    <property type="entry name" value="Periplasmic binding protein-like II"/>
    <property type="match status" value="2"/>
</dbReference>
<evidence type="ECO:0000256" key="4">
    <source>
        <dbReference type="ARBA" id="ARBA00023139"/>
    </source>
</evidence>
<feature type="signal peptide" evidence="6">
    <location>
        <begin position="1"/>
        <end position="34"/>
    </location>
</feature>
<keyword evidence="2 6" id="KW-0732">Signal</keyword>
<dbReference type="PANTHER" id="PTHR43649">
    <property type="entry name" value="ARABINOSE-BINDING PROTEIN-RELATED"/>
    <property type="match status" value="1"/>
</dbReference>
<keyword evidence="7" id="KW-0762">Sugar transport</keyword>
<dbReference type="STRING" id="1045774.SAMN05421872_107148"/>
<keyword evidence="7" id="KW-0813">Transport</keyword>
<evidence type="ECO:0000313" key="8">
    <source>
        <dbReference type="Proteomes" id="UP000199034"/>
    </source>
</evidence>